<feature type="non-terminal residue" evidence="2">
    <location>
        <position position="900"/>
    </location>
</feature>
<evidence type="ECO:0000313" key="3">
    <source>
        <dbReference type="Proteomes" id="UP000298327"/>
    </source>
</evidence>
<accession>A0A4Y9Z9D6</accession>
<sequence>MSFQGFRKKQCQDLRTAGLRLQTPQVSNLRAQYQLLYFTDDITIETEDTPLEVCGWNGRVDWEYEGVEEDWMDADSNAADEDCTEMVEFEMSELEGDELIENLRRGMLSEEQEFTRPDAEVENNEPTLYKRLAAQKVTPSQWSTAERKRALGYNGLSGRTKRREKKNAKDKAEQDARMRETKSAKQFTSFFTSAPSRCNVPAAQRSDLDETHGPEHKAFSGYLSDTSDNEGDYLSDAEADNWFEEDLEDVPARILPQHPLAAAPPYSPPSDTIPSASRTLKRPLAPHTPSPEPEPAPSVADPTGMRKRRKLDVPVLVARQKKQADAAEKRRKALVDIQKVLASRREVFVSGKNGLQSYRARAIQACLSMMTKNGRGMMEASRIAAEANGFSRNWGSRLVRRWTQRWIKDRTLPESLRGNNAKVFSILCDPTVRAKMRAYLRSNKWAVDPAKAAKFAKQQMVPEAAREFAQSAVQEEMPRGLKKYLEDEILPEFQLKPGGKGFSLSTMRRLMLDEGFSFTEHKKALYYDGHERPDVVHDRQKRFLPELLSHRHRIVRYVVGDVEHELDERLPKWNCVEPRLVVCAHDESTMQANDGMKRSWVLDGEQPLRKKGQGRGIHRSDVICSTVGWLKDAGQSLEYGKNYEGYWTGELFVNQVTFDQVIFRTSSDFEFLCASQLKTKIIPAFEDAHGPGYQALFLIDNSQGHAAYAEDSLRATRMNLKPGGKQARMRDGWYHAHGADDQCIIQPMNFPPQHKEHPNEPKGMRQVLKERGLWRKGLLMQCKEKCHAECTDCCARRILESQPDFKEQKSLVQEVIEAAGHLCIFLPKFHCELNFIEYYWGASKKWLRDHCDYTFETLKENVPKALESVSVATIRRWEHRTWRFVDAYGEGLDAKDCQKK</sequence>
<dbReference type="OrthoDB" id="3218065at2759"/>
<feature type="region of interest" description="Disordered" evidence="1">
    <location>
        <begin position="204"/>
        <end position="234"/>
    </location>
</feature>
<dbReference type="EMBL" id="SEOQ01000084">
    <property type="protein sequence ID" value="TFY70750.1"/>
    <property type="molecule type" value="Genomic_DNA"/>
</dbReference>
<dbReference type="Gene3D" id="3.30.420.10">
    <property type="entry name" value="Ribonuclease H-like superfamily/Ribonuclease H"/>
    <property type="match status" value="1"/>
</dbReference>
<dbReference type="PANTHER" id="PTHR35871:SF1">
    <property type="entry name" value="CXC1-LIKE CYSTEINE CLUSTER ASSOCIATED WITH KDZ TRANSPOSASES DOMAIN-CONTAINING PROTEIN"/>
    <property type="match status" value="1"/>
</dbReference>
<reference evidence="2 3" key="1">
    <citation type="submission" date="2019-02" db="EMBL/GenBank/DDBJ databases">
        <title>Genome sequencing of the rare red list fungi Dentipellis fragilis.</title>
        <authorList>
            <person name="Buettner E."/>
            <person name="Kellner H."/>
        </authorList>
    </citation>
    <scope>NUCLEOTIDE SEQUENCE [LARGE SCALE GENOMIC DNA]</scope>
    <source>
        <strain evidence="2 3">DSM 105465</strain>
    </source>
</reference>
<feature type="compositionally biased region" description="Basic and acidic residues" evidence="1">
    <location>
        <begin position="206"/>
        <end position="218"/>
    </location>
</feature>
<comment type="caution">
    <text evidence="2">The sequence shown here is derived from an EMBL/GenBank/DDBJ whole genome shotgun (WGS) entry which is preliminary data.</text>
</comment>
<feature type="region of interest" description="Disordered" evidence="1">
    <location>
        <begin position="140"/>
        <end position="184"/>
    </location>
</feature>
<evidence type="ECO:0000256" key="1">
    <source>
        <dbReference type="SAM" id="MobiDB-lite"/>
    </source>
</evidence>
<organism evidence="2 3">
    <name type="scientific">Dentipellis fragilis</name>
    <dbReference type="NCBI Taxonomy" id="205917"/>
    <lineage>
        <taxon>Eukaryota</taxon>
        <taxon>Fungi</taxon>
        <taxon>Dikarya</taxon>
        <taxon>Basidiomycota</taxon>
        <taxon>Agaricomycotina</taxon>
        <taxon>Agaricomycetes</taxon>
        <taxon>Russulales</taxon>
        <taxon>Hericiaceae</taxon>
        <taxon>Dentipellis</taxon>
    </lineage>
</organism>
<keyword evidence="3" id="KW-1185">Reference proteome</keyword>
<feature type="compositionally biased region" description="Pro residues" evidence="1">
    <location>
        <begin position="286"/>
        <end position="296"/>
    </location>
</feature>
<name>A0A4Y9Z9D6_9AGAM</name>
<protein>
    <submittedName>
        <fullName evidence="2">Uncharacterized protein</fullName>
    </submittedName>
</protein>
<dbReference type="InterPro" id="IPR036397">
    <property type="entry name" value="RNaseH_sf"/>
</dbReference>
<dbReference type="AlphaFoldDB" id="A0A4Y9Z9D6"/>
<dbReference type="PANTHER" id="PTHR35871">
    <property type="entry name" value="EXPRESSED PROTEIN"/>
    <property type="match status" value="1"/>
</dbReference>
<gene>
    <name evidence="2" type="ORF">EVG20_g2243</name>
</gene>
<feature type="compositionally biased region" description="Basic and acidic residues" evidence="1">
    <location>
        <begin position="167"/>
        <end position="183"/>
    </location>
</feature>
<dbReference type="STRING" id="205917.A0A4Y9Z9D6"/>
<dbReference type="GO" id="GO:0003676">
    <property type="term" value="F:nucleic acid binding"/>
    <property type="evidence" value="ECO:0007669"/>
    <property type="project" value="InterPro"/>
</dbReference>
<evidence type="ECO:0000313" key="2">
    <source>
        <dbReference type="EMBL" id="TFY70750.1"/>
    </source>
</evidence>
<dbReference type="Proteomes" id="UP000298327">
    <property type="component" value="Unassembled WGS sequence"/>
</dbReference>
<feature type="region of interest" description="Disordered" evidence="1">
    <location>
        <begin position="259"/>
        <end position="312"/>
    </location>
</feature>
<proteinExistence type="predicted"/>